<protein>
    <submittedName>
        <fullName evidence="1">Uncharacterized protein</fullName>
    </submittedName>
</protein>
<evidence type="ECO:0000313" key="1">
    <source>
        <dbReference type="EMBL" id="DAF49155.1"/>
    </source>
</evidence>
<accession>A0A8S5SED1</accession>
<proteinExistence type="predicted"/>
<name>A0A8S5SED1_9CAUD</name>
<reference evidence="1" key="1">
    <citation type="journal article" date="2021" name="Proc. Natl. Acad. Sci. U.S.A.">
        <title>A Catalog of Tens of Thousands of Viruses from Human Metagenomes Reveals Hidden Associations with Chronic Diseases.</title>
        <authorList>
            <person name="Tisza M.J."/>
            <person name="Buck C.B."/>
        </authorList>
    </citation>
    <scope>NUCLEOTIDE SEQUENCE</scope>
    <source>
        <strain evidence="1">Ctnpt50</strain>
    </source>
</reference>
<dbReference type="EMBL" id="BK032577">
    <property type="protein sequence ID" value="DAF49155.1"/>
    <property type="molecule type" value="Genomic_DNA"/>
</dbReference>
<sequence>MVCEICGKKFDNLMYMGEYSRCCSGNCFTKKFWNDIVEEKDEHIVVDGTCYAIAPAPINGFYGFGGRKFKIKMFDTGKVVETNNLWCQGEIPAEYREKLPNTAKFIV</sequence>
<organism evidence="1">
    <name type="scientific">Siphoviridae sp. ctnpt50</name>
    <dbReference type="NCBI Taxonomy" id="2827941"/>
    <lineage>
        <taxon>Viruses</taxon>
        <taxon>Duplodnaviria</taxon>
        <taxon>Heunggongvirae</taxon>
        <taxon>Uroviricota</taxon>
        <taxon>Caudoviricetes</taxon>
    </lineage>
</organism>